<proteinExistence type="predicted"/>
<dbReference type="Proteomes" id="UP000033710">
    <property type="component" value="Unassembled WGS sequence"/>
</dbReference>
<dbReference type="RefSeq" id="XP_016587157.1">
    <property type="nucleotide sequence ID" value="XM_016736580.1"/>
</dbReference>
<evidence type="ECO:0000313" key="2">
    <source>
        <dbReference type="Proteomes" id="UP000033710"/>
    </source>
</evidence>
<dbReference type="KEGG" id="ssck:SPSK_10017"/>
<dbReference type="EMBL" id="AXCR01000007">
    <property type="protein sequence ID" value="KJR84481.1"/>
    <property type="molecule type" value="Genomic_DNA"/>
</dbReference>
<sequence>MLLMGVDERKDCGSTWIQVEEVPWEGPEKAATSSSFWRVCVCGGKERERGESIAPGVSYCTPLCYPNVHVDKEMGAAPKWPIPIKNSRKTNHVKGVWSNLYTATRYGASAYEKMERERKAAMNMGRGQQDES</sequence>
<dbReference type="GeneID" id="27671857"/>
<reference evidence="1 2" key="1">
    <citation type="journal article" date="2014" name="BMC Genomics">
        <title>Comparative genomics of the major fungal agents of human and animal Sporotrichosis: Sporothrix schenckii and Sporothrix brasiliensis.</title>
        <authorList>
            <person name="Teixeira M.M."/>
            <person name="de Almeida L.G."/>
            <person name="Kubitschek-Barreira P."/>
            <person name="Alves F.L."/>
            <person name="Kioshima E.S."/>
            <person name="Abadio A.K."/>
            <person name="Fernandes L."/>
            <person name="Derengowski L.S."/>
            <person name="Ferreira K.S."/>
            <person name="Souza R.C."/>
            <person name="Ruiz J.C."/>
            <person name="de Andrade N.C."/>
            <person name="Paes H.C."/>
            <person name="Nicola A.M."/>
            <person name="Albuquerque P."/>
            <person name="Gerber A.L."/>
            <person name="Martins V.P."/>
            <person name="Peconick L.D."/>
            <person name="Neto A.V."/>
            <person name="Chaucanez C.B."/>
            <person name="Silva P.A."/>
            <person name="Cunha O.L."/>
            <person name="de Oliveira F.F."/>
            <person name="dos Santos T.C."/>
            <person name="Barros A.L."/>
            <person name="Soares M.A."/>
            <person name="de Oliveira L.M."/>
            <person name="Marini M.M."/>
            <person name="Villalobos-Duno H."/>
            <person name="Cunha M.M."/>
            <person name="de Hoog S."/>
            <person name="da Silveira J.F."/>
            <person name="Henrissat B."/>
            <person name="Nino-Vega G.A."/>
            <person name="Cisalpino P.S."/>
            <person name="Mora-Montes H.M."/>
            <person name="Almeida S.R."/>
            <person name="Stajich J.E."/>
            <person name="Lopes-Bezerra L.M."/>
            <person name="Vasconcelos A.T."/>
            <person name="Felipe M.S."/>
        </authorList>
    </citation>
    <scope>NUCLEOTIDE SEQUENCE [LARGE SCALE GENOMIC DNA]</scope>
    <source>
        <strain evidence="1 2">1099-18</strain>
    </source>
</reference>
<name>A0A0F2M8J3_SPOSC</name>
<comment type="caution">
    <text evidence="1">The sequence shown here is derived from an EMBL/GenBank/DDBJ whole genome shotgun (WGS) entry which is preliminary data.</text>
</comment>
<dbReference type="VEuPathDB" id="FungiDB:SPSK_10017"/>
<protein>
    <submittedName>
        <fullName evidence="1">Uncharacterized protein</fullName>
    </submittedName>
</protein>
<gene>
    <name evidence="1" type="ORF">SPSK_10017</name>
</gene>
<accession>A0A0F2M8J3</accession>
<reference evidence="1 2" key="2">
    <citation type="journal article" date="2015" name="Eukaryot. Cell">
        <title>Asexual propagation of a virulent clone complex in a human and feline outbreak of sporotrichosis.</title>
        <authorList>
            <person name="Teixeira Mde M."/>
            <person name="Rodrigues A.M."/>
            <person name="Tsui C.K."/>
            <person name="de Almeida L.G."/>
            <person name="Van Diepeningen A.D."/>
            <person name="van den Ende B.G."/>
            <person name="Fernandes G.F."/>
            <person name="Kano R."/>
            <person name="Hamelin R.C."/>
            <person name="Lopes-Bezerra L.M."/>
            <person name="Vasconcelos A.T."/>
            <person name="de Hoog S."/>
            <person name="de Camargo Z.P."/>
            <person name="Felipe M.S."/>
        </authorList>
    </citation>
    <scope>NUCLEOTIDE SEQUENCE [LARGE SCALE GENOMIC DNA]</scope>
    <source>
        <strain evidence="1 2">1099-18</strain>
    </source>
</reference>
<evidence type="ECO:0000313" key="1">
    <source>
        <dbReference type="EMBL" id="KJR84481.1"/>
    </source>
</evidence>
<dbReference type="AlphaFoldDB" id="A0A0F2M8J3"/>
<organism evidence="1 2">
    <name type="scientific">Sporothrix schenckii 1099-18</name>
    <dbReference type="NCBI Taxonomy" id="1397361"/>
    <lineage>
        <taxon>Eukaryota</taxon>
        <taxon>Fungi</taxon>
        <taxon>Dikarya</taxon>
        <taxon>Ascomycota</taxon>
        <taxon>Pezizomycotina</taxon>
        <taxon>Sordariomycetes</taxon>
        <taxon>Sordariomycetidae</taxon>
        <taxon>Ophiostomatales</taxon>
        <taxon>Ophiostomataceae</taxon>
        <taxon>Sporothrix</taxon>
    </lineage>
</organism>